<evidence type="ECO:0000313" key="2">
    <source>
        <dbReference type="EMBL" id="CAG8757638.1"/>
    </source>
</evidence>
<keyword evidence="3" id="KW-1185">Reference proteome</keyword>
<evidence type="ECO:0000256" key="1">
    <source>
        <dbReference type="SAM" id="MobiDB-lite"/>
    </source>
</evidence>
<dbReference type="AlphaFoldDB" id="A0A9N9IZB7"/>
<feature type="compositionally biased region" description="Basic and acidic residues" evidence="1">
    <location>
        <begin position="12"/>
        <end position="29"/>
    </location>
</feature>
<organism evidence="2 3">
    <name type="scientific">Dentiscutata erythropus</name>
    <dbReference type="NCBI Taxonomy" id="1348616"/>
    <lineage>
        <taxon>Eukaryota</taxon>
        <taxon>Fungi</taxon>
        <taxon>Fungi incertae sedis</taxon>
        <taxon>Mucoromycota</taxon>
        <taxon>Glomeromycotina</taxon>
        <taxon>Glomeromycetes</taxon>
        <taxon>Diversisporales</taxon>
        <taxon>Gigasporaceae</taxon>
        <taxon>Dentiscutata</taxon>
    </lineage>
</organism>
<feature type="region of interest" description="Disordered" evidence="1">
    <location>
        <begin position="1"/>
        <end position="35"/>
    </location>
</feature>
<accession>A0A9N9IZB7</accession>
<gene>
    <name evidence="2" type="ORF">DERYTH_LOCUS17500</name>
</gene>
<evidence type="ECO:0000313" key="3">
    <source>
        <dbReference type="Proteomes" id="UP000789405"/>
    </source>
</evidence>
<reference evidence="2" key="1">
    <citation type="submission" date="2021-06" db="EMBL/GenBank/DDBJ databases">
        <authorList>
            <person name="Kallberg Y."/>
            <person name="Tangrot J."/>
            <person name="Rosling A."/>
        </authorList>
    </citation>
    <scope>NUCLEOTIDE SEQUENCE</scope>
    <source>
        <strain evidence="2">MA453B</strain>
    </source>
</reference>
<protein>
    <submittedName>
        <fullName evidence="2">7607_t:CDS:1</fullName>
    </submittedName>
</protein>
<comment type="caution">
    <text evidence="2">The sequence shown here is derived from an EMBL/GenBank/DDBJ whole genome shotgun (WGS) entry which is preliminary data.</text>
</comment>
<dbReference type="EMBL" id="CAJVPY010016558">
    <property type="protein sequence ID" value="CAG8757638.1"/>
    <property type="molecule type" value="Genomic_DNA"/>
</dbReference>
<dbReference type="Proteomes" id="UP000789405">
    <property type="component" value="Unassembled WGS sequence"/>
</dbReference>
<sequence>MSNKYSRTSKQHTKDSKNLYLRPDRDQEHQNNAPKMLKIHAKIPSKSRTPNQERQNNNIPETPKIYTCILIEPQPCLSHPNWLLFC</sequence>
<name>A0A9N9IZB7_9GLOM</name>
<proteinExistence type="predicted"/>